<evidence type="ECO:0008006" key="4">
    <source>
        <dbReference type="Google" id="ProtNLM"/>
    </source>
</evidence>
<evidence type="ECO:0000313" key="3">
    <source>
        <dbReference type="Proteomes" id="UP000176665"/>
    </source>
</evidence>
<proteinExistence type="predicted"/>
<comment type="caution">
    <text evidence="2">The sequence shown here is derived from an EMBL/GenBank/DDBJ whole genome shotgun (WGS) entry which is preliminary data.</text>
</comment>
<feature type="transmembrane region" description="Helical" evidence="1">
    <location>
        <begin position="365"/>
        <end position="390"/>
    </location>
</feature>
<keyword evidence="1" id="KW-1133">Transmembrane helix</keyword>
<feature type="transmembrane region" description="Helical" evidence="1">
    <location>
        <begin position="309"/>
        <end position="329"/>
    </location>
</feature>
<feature type="transmembrane region" description="Helical" evidence="1">
    <location>
        <begin position="110"/>
        <end position="129"/>
    </location>
</feature>
<keyword evidence="1" id="KW-0472">Membrane</keyword>
<keyword evidence="1" id="KW-0812">Transmembrane</keyword>
<feature type="transmembrane region" description="Helical" evidence="1">
    <location>
        <begin position="208"/>
        <end position="225"/>
    </location>
</feature>
<reference evidence="2 3" key="1">
    <citation type="journal article" date="2016" name="Nat. Commun.">
        <title>Thousands of microbial genomes shed light on interconnected biogeochemical processes in an aquifer system.</title>
        <authorList>
            <person name="Anantharaman K."/>
            <person name="Brown C.T."/>
            <person name="Hug L.A."/>
            <person name="Sharon I."/>
            <person name="Castelle C.J."/>
            <person name="Probst A.J."/>
            <person name="Thomas B.C."/>
            <person name="Singh A."/>
            <person name="Wilkins M.J."/>
            <person name="Karaoz U."/>
            <person name="Brodie E.L."/>
            <person name="Williams K.H."/>
            <person name="Hubbard S.S."/>
            <person name="Banfield J.F."/>
        </authorList>
    </citation>
    <scope>NUCLEOTIDE SEQUENCE [LARGE SCALE GENOMIC DNA]</scope>
</reference>
<evidence type="ECO:0000313" key="2">
    <source>
        <dbReference type="EMBL" id="OGG03291.1"/>
    </source>
</evidence>
<feature type="transmembrane region" description="Helical" evidence="1">
    <location>
        <begin position="231"/>
        <end position="250"/>
    </location>
</feature>
<organism evidence="2 3">
    <name type="scientific">Candidatus Gottesmanbacteria bacterium RBG_16_37_8</name>
    <dbReference type="NCBI Taxonomy" id="1798371"/>
    <lineage>
        <taxon>Bacteria</taxon>
        <taxon>Candidatus Gottesmaniibacteriota</taxon>
    </lineage>
</organism>
<feature type="transmembrane region" description="Helical" evidence="1">
    <location>
        <begin position="336"/>
        <end position="353"/>
    </location>
</feature>
<feature type="transmembrane region" description="Helical" evidence="1">
    <location>
        <begin position="179"/>
        <end position="201"/>
    </location>
</feature>
<accession>A0A1F5YSV1</accession>
<sequence>MKIRKLIEITINQKRLNVVFFLISTFSVLSLNIYPLYVLNSKNYPGRTYALIHNNVQDFYFYQAIMNEGANGANLIYDPYTTEPHRSSIIFSYFTWLGKFSRLTNIPYVYTYHAVRILGSLLFFVSAYFLIHKLRLPHPNLAFLFFLYAAPLFTLRNLGDKIDKIPFMYWWTAMDPVRRSAYLPHHMIGGFLLILSVILILRFFSSGKLKFIIITIFLSPLLAFIHTPSLFILLIVLPSAIIIYLISQFLQNNVKFLWNLRFILLLTFVYWIISLLFLTFMVSQTNKGFPWNQYLVWERNLQYPLNKELIGAFGILFPFALIGILSSLISSKFNRIFVAVWFSVPLLLIPLAPKLSISNIRLIQGLPYFTLAVLAALGLDFLFSLGKVIVNKFFKIPKTLVAFQRLPIKLISLLFYSLIGLLFLIHVFPSIVWSIKDQIREYSPIFGNTYLDNRLHQAFNFINKNYPNKTPILSTFYTGNYLPVYAHTISFIGHSGYTNNLSQKEPLVFKFYENKMTDNEAKSFLMDNKITLVFQGPEEKPIYPQYLYPNILKPVYDKEEATIYVLK</sequence>
<feature type="transmembrane region" description="Helical" evidence="1">
    <location>
        <begin position="141"/>
        <end position="159"/>
    </location>
</feature>
<name>A0A1F5YSV1_9BACT</name>
<feature type="transmembrane region" description="Helical" evidence="1">
    <location>
        <begin position="410"/>
        <end position="435"/>
    </location>
</feature>
<feature type="transmembrane region" description="Helical" evidence="1">
    <location>
        <begin position="16"/>
        <end position="37"/>
    </location>
</feature>
<feature type="transmembrane region" description="Helical" evidence="1">
    <location>
        <begin position="262"/>
        <end position="282"/>
    </location>
</feature>
<dbReference type="AlphaFoldDB" id="A0A1F5YSV1"/>
<evidence type="ECO:0000256" key="1">
    <source>
        <dbReference type="SAM" id="Phobius"/>
    </source>
</evidence>
<dbReference type="EMBL" id="MFJA01000033">
    <property type="protein sequence ID" value="OGG03291.1"/>
    <property type="molecule type" value="Genomic_DNA"/>
</dbReference>
<dbReference type="Proteomes" id="UP000176665">
    <property type="component" value="Unassembled WGS sequence"/>
</dbReference>
<gene>
    <name evidence="2" type="ORF">A2W14_02795</name>
</gene>
<protein>
    <recommendedName>
        <fullName evidence="4">Glycosyltransferase RgtA/B/C/D-like domain-containing protein</fullName>
    </recommendedName>
</protein>